<dbReference type="Pfam" id="PF07992">
    <property type="entry name" value="Pyr_redox_2"/>
    <property type="match status" value="1"/>
</dbReference>
<keyword evidence="4" id="KW-0274">FAD</keyword>
<evidence type="ECO:0000313" key="8">
    <source>
        <dbReference type="Proteomes" id="UP000593719"/>
    </source>
</evidence>
<evidence type="ECO:0000256" key="2">
    <source>
        <dbReference type="ARBA" id="ARBA00005272"/>
    </source>
</evidence>
<dbReference type="GO" id="GO:0003955">
    <property type="term" value="F:NAD(P)H dehydrogenase (quinone) activity"/>
    <property type="evidence" value="ECO:0007669"/>
    <property type="project" value="TreeGrafter"/>
</dbReference>
<dbReference type="InterPro" id="IPR036188">
    <property type="entry name" value="FAD/NAD-bd_sf"/>
</dbReference>
<evidence type="ECO:0000256" key="1">
    <source>
        <dbReference type="ARBA" id="ARBA00001974"/>
    </source>
</evidence>
<feature type="domain" description="FAD/NAD(P)-binding" evidence="6">
    <location>
        <begin position="8"/>
        <end position="321"/>
    </location>
</feature>
<comment type="similarity">
    <text evidence="2">Belongs to the NADH dehydrogenase family.</text>
</comment>
<dbReference type="EMBL" id="CP041235">
    <property type="protein sequence ID" value="QOP42851.1"/>
    <property type="molecule type" value="Genomic_DNA"/>
</dbReference>
<keyword evidence="5" id="KW-0560">Oxidoreductase</keyword>
<dbReference type="InterPro" id="IPR023753">
    <property type="entry name" value="FAD/NAD-binding_dom"/>
</dbReference>
<dbReference type="Gene3D" id="3.50.50.100">
    <property type="match status" value="1"/>
</dbReference>
<sequence length="401" mass="45025">MSINNYNKIIVIGGGYGGLRAVENLAKDKNNQITLLDKNAYHFMQTDVYELIANEKDFAKVSVDLFTYCSGFEGNVSFYKQEVENIDFENKKVITDTQRFSYVYLIIAVGARTKFVKSIQGLKEYAHGVKALHRAMYFKQKFEMSLFKKVQESGVTCKALSIVVAGAGLSGVEIAAQMASYAKEFYCENNFLCRKLNIVLVSSSKQILKGLDDFLVEKSHKRLLDLEVVIKSEARVISLTQESVTLSNGETIPMDFMIFAGGIEPNGLIYKLDLPKNERGFLNINEYLQAGSKKEVFAIGDCATLYNKGELIAPTADVAEQMAELCSENIMRMGTNKKLKAHDIRSRGMLIALGRRYAVGKISNIYISGFVAFIMKKLIEKVYFIKLDRRSKKGCDKIFNA</sequence>
<gene>
    <name evidence="7" type="ORF">FJR45_02345</name>
</gene>
<organism evidence="7 8">
    <name type="scientific">Sulfurimonas sediminis</name>
    <dbReference type="NCBI Taxonomy" id="2590020"/>
    <lineage>
        <taxon>Bacteria</taxon>
        <taxon>Pseudomonadati</taxon>
        <taxon>Campylobacterota</taxon>
        <taxon>Epsilonproteobacteria</taxon>
        <taxon>Campylobacterales</taxon>
        <taxon>Sulfurimonadaceae</taxon>
        <taxon>Sulfurimonas</taxon>
    </lineage>
</organism>
<dbReference type="InterPro" id="IPR051169">
    <property type="entry name" value="NADH-Q_oxidoreductase"/>
</dbReference>
<protein>
    <submittedName>
        <fullName evidence="7">Pyridine nucleotide-disulfide oxidoreductase</fullName>
    </submittedName>
</protein>
<evidence type="ECO:0000256" key="3">
    <source>
        <dbReference type="ARBA" id="ARBA00022630"/>
    </source>
</evidence>
<accession>A0A7M1AZG8</accession>
<evidence type="ECO:0000313" key="7">
    <source>
        <dbReference type="EMBL" id="QOP42851.1"/>
    </source>
</evidence>
<dbReference type="KEGG" id="ssei:FJR45_02345"/>
<dbReference type="GO" id="GO:0019646">
    <property type="term" value="P:aerobic electron transport chain"/>
    <property type="evidence" value="ECO:0007669"/>
    <property type="project" value="TreeGrafter"/>
</dbReference>
<dbReference type="PANTHER" id="PTHR42913">
    <property type="entry name" value="APOPTOSIS-INDUCING FACTOR 1"/>
    <property type="match status" value="1"/>
</dbReference>
<dbReference type="PRINTS" id="PR00368">
    <property type="entry name" value="FADPNR"/>
</dbReference>
<keyword evidence="3" id="KW-0285">Flavoprotein</keyword>
<keyword evidence="8" id="KW-1185">Reference proteome</keyword>
<evidence type="ECO:0000256" key="4">
    <source>
        <dbReference type="ARBA" id="ARBA00022827"/>
    </source>
</evidence>
<dbReference type="Proteomes" id="UP000593719">
    <property type="component" value="Chromosome"/>
</dbReference>
<dbReference type="PRINTS" id="PR00411">
    <property type="entry name" value="PNDRDTASEI"/>
</dbReference>
<name>A0A7M1AZG8_9BACT</name>
<dbReference type="PANTHER" id="PTHR42913:SF3">
    <property type="entry name" value="64 KDA MITOCHONDRIAL NADH DEHYDROGENASE (EUROFUNG)"/>
    <property type="match status" value="1"/>
</dbReference>
<reference evidence="7 8" key="1">
    <citation type="submission" date="2019-06" db="EMBL/GenBank/DDBJ databases">
        <title>Sulfurimonas gotlandica sp. nov., a chemoautotrophic and psychrotolerant epsilonproteobacterium isolated from a pelagic redoxcline, and an emended description of the genus Sulfurimonas.</title>
        <authorList>
            <person name="Wang S."/>
            <person name="Jiang L."/>
            <person name="Shao Z."/>
        </authorList>
    </citation>
    <scope>NUCLEOTIDE SEQUENCE [LARGE SCALE GENOMIC DNA]</scope>
    <source>
        <strain evidence="7 8">S2-6</strain>
    </source>
</reference>
<comment type="cofactor">
    <cofactor evidence="1">
        <name>FAD</name>
        <dbReference type="ChEBI" id="CHEBI:57692"/>
    </cofactor>
</comment>
<evidence type="ECO:0000259" key="6">
    <source>
        <dbReference type="Pfam" id="PF07992"/>
    </source>
</evidence>
<dbReference type="SUPFAM" id="SSF51905">
    <property type="entry name" value="FAD/NAD(P)-binding domain"/>
    <property type="match status" value="1"/>
</dbReference>
<dbReference type="AlphaFoldDB" id="A0A7M1AZG8"/>
<evidence type="ECO:0000256" key="5">
    <source>
        <dbReference type="ARBA" id="ARBA00023002"/>
    </source>
</evidence>
<proteinExistence type="inferred from homology"/>
<dbReference type="RefSeq" id="WP_193151175.1">
    <property type="nucleotide sequence ID" value="NZ_CP041235.1"/>
</dbReference>